<organism evidence="1 2">
    <name type="scientific">Aspergillus melleus</name>
    <dbReference type="NCBI Taxonomy" id="138277"/>
    <lineage>
        <taxon>Eukaryota</taxon>
        <taxon>Fungi</taxon>
        <taxon>Dikarya</taxon>
        <taxon>Ascomycota</taxon>
        <taxon>Pezizomycotina</taxon>
        <taxon>Eurotiomycetes</taxon>
        <taxon>Eurotiomycetidae</taxon>
        <taxon>Eurotiales</taxon>
        <taxon>Aspergillaceae</taxon>
        <taxon>Aspergillus</taxon>
        <taxon>Aspergillus subgen. Circumdati</taxon>
    </lineage>
</organism>
<evidence type="ECO:0000313" key="1">
    <source>
        <dbReference type="EMBL" id="KAK1140083.1"/>
    </source>
</evidence>
<evidence type="ECO:0000313" key="2">
    <source>
        <dbReference type="Proteomes" id="UP001177260"/>
    </source>
</evidence>
<sequence>MPPPSGPNQNKLPTHIPLSHATATPPESFPPSESHGELTWHTLISAPQTPTSDLSAGIAVCPPRTGHLCAHRHTQAEIYHILDGEGEMIIEGRKFVVGKGSTVFIPGDAEHGIVNAGEGLLRWFYVFPTGSFGDVVYRFSGGNENGKMQRGKL</sequence>
<protein>
    <submittedName>
        <fullName evidence="1">Uncharacterized protein</fullName>
    </submittedName>
</protein>
<comment type="caution">
    <text evidence="1">The sequence shown here is derived from an EMBL/GenBank/DDBJ whole genome shotgun (WGS) entry which is preliminary data.</text>
</comment>
<proteinExistence type="predicted"/>
<reference evidence="1 2" key="1">
    <citation type="journal article" date="2023" name="ACS Omega">
        <title>Identification of the Neoaspergillic Acid Biosynthesis Gene Cluster by Establishing an In Vitro CRISPR-Ribonucleoprotein Genetic System in Aspergillus melleus.</title>
        <authorList>
            <person name="Yuan B."/>
            <person name="Grau M.F."/>
            <person name="Murata R.M."/>
            <person name="Torok T."/>
            <person name="Venkateswaran K."/>
            <person name="Stajich J.E."/>
            <person name="Wang C.C.C."/>
        </authorList>
    </citation>
    <scope>NUCLEOTIDE SEQUENCE [LARGE SCALE GENOMIC DNA]</scope>
    <source>
        <strain evidence="1 2">IMV 1140</strain>
    </source>
</reference>
<dbReference type="Proteomes" id="UP001177260">
    <property type="component" value="Unassembled WGS sequence"/>
</dbReference>
<gene>
    <name evidence="1" type="ORF">N8T08_010915</name>
</gene>
<name>A0ACC3ARH2_9EURO</name>
<dbReference type="EMBL" id="JAOPJF010000091">
    <property type="protein sequence ID" value="KAK1140083.1"/>
    <property type="molecule type" value="Genomic_DNA"/>
</dbReference>
<accession>A0ACC3ARH2</accession>
<keyword evidence="2" id="KW-1185">Reference proteome</keyword>